<organism evidence="4 5">
    <name type="scientific">Ignisphaera aggregans</name>
    <dbReference type="NCBI Taxonomy" id="334771"/>
    <lineage>
        <taxon>Archaea</taxon>
        <taxon>Thermoproteota</taxon>
        <taxon>Thermoprotei</taxon>
        <taxon>Desulfurococcales</taxon>
        <taxon>Desulfurococcaceae</taxon>
        <taxon>Ignisphaera</taxon>
    </lineage>
</organism>
<name>A0A832YXM3_9CREN</name>
<dbReference type="PANTHER" id="PTHR43613">
    <property type="entry name" value="ABC TRANSPORTER, ATP-BINDING PROTEIN"/>
    <property type="match status" value="1"/>
</dbReference>
<comment type="caution">
    <text evidence="4">The sequence shown here is derived from an EMBL/GenBank/DDBJ whole genome shotgun (WGS) entry which is preliminary data.</text>
</comment>
<evidence type="ECO:0000313" key="5">
    <source>
        <dbReference type="Proteomes" id="UP000605805"/>
    </source>
</evidence>
<dbReference type="InterPro" id="IPR003439">
    <property type="entry name" value="ABC_transporter-like_ATP-bd"/>
</dbReference>
<accession>A0A832YXM3</accession>
<evidence type="ECO:0000313" key="4">
    <source>
        <dbReference type="EMBL" id="HIP56831.1"/>
    </source>
</evidence>
<dbReference type="CDD" id="cd03230">
    <property type="entry name" value="ABC_DR_subfamily_A"/>
    <property type="match status" value="1"/>
</dbReference>
<sequence>MALRELRLSNEHAVYVDRLVKRYGKTVALRGISFYVDEGEVFGLVGPNGAGKTTTLRILATLLLPTSGSVKIFGMDIVKDANRIRRLISYLPEEAGTYKNITGYEYLSMIAHIYFNSKKDIEEAIELGIKIAGIGDRVYDKMKTYSKGMQRRIQLARALMVKPRLAILDEPTSGLDVVQAIEIRETIRYFAKKLGITIVMSSHNMLEVQEICDRVAIIDSGRILEQGFITELLSKYGVESLEKLFINLIRGETRRESA</sequence>
<gene>
    <name evidence="4" type="ORF">EYH02_02010</name>
</gene>
<dbReference type="InterPro" id="IPR027417">
    <property type="entry name" value="P-loop_NTPase"/>
</dbReference>
<dbReference type="GO" id="GO:0005524">
    <property type="term" value="F:ATP binding"/>
    <property type="evidence" value="ECO:0007669"/>
    <property type="project" value="UniProtKB-KW"/>
</dbReference>
<keyword evidence="1" id="KW-0547">Nucleotide-binding</keyword>
<evidence type="ECO:0000259" key="3">
    <source>
        <dbReference type="PROSITE" id="PS50893"/>
    </source>
</evidence>
<dbReference type="AlphaFoldDB" id="A0A832YXM3"/>
<evidence type="ECO:0000256" key="1">
    <source>
        <dbReference type="ARBA" id="ARBA00022741"/>
    </source>
</evidence>
<dbReference type="PANTHER" id="PTHR43613:SF1">
    <property type="entry name" value="ABC TRANSPORTER, ATP-BINDING PROTEIN"/>
    <property type="match status" value="1"/>
</dbReference>
<dbReference type="PROSITE" id="PS50893">
    <property type="entry name" value="ABC_TRANSPORTER_2"/>
    <property type="match status" value="1"/>
</dbReference>
<dbReference type="Pfam" id="PF00005">
    <property type="entry name" value="ABC_tran"/>
    <property type="match status" value="1"/>
</dbReference>
<dbReference type="InterPro" id="IPR017871">
    <property type="entry name" value="ABC_transporter-like_CS"/>
</dbReference>
<dbReference type="PROSITE" id="PS00211">
    <property type="entry name" value="ABC_TRANSPORTER_1"/>
    <property type="match status" value="1"/>
</dbReference>
<dbReference type="GO" id="GO:0016887">
    <property type="term" value="F:ATP hydrolysis activity"/>
    <property type="evidence" value="ECO:0007669"/>
    <property type="project" value="InterPro"/>
</dbReference>
<dbReference type="Proteomes" id="UP000605805">
    <property type="component" value="Unassembled WGS sequence"/>
</dbReference>
<dbReference type="Gene3D" id="3.40.50.300">
    <property type="entry name" value="P-loop containing nucleotide triphosphate hydrolases"/>
    <property type="match status" value="1"/>
</dbReference>
<protein>
    <submittedName>
        <fullName evidence="4">ABC transporter ATP-binding protein</fullName>
    </submittedName>
</protein>
<evidence type="ECO:0000256" key="2">
    <source>
        <dbReference type="ARBA" id="ARBA00022840"/>
    </source>
</evidence>
<dbReference type="InterPro" id="IPR003593">
    <property type="entry name" value="AAA+_ATPase"/>
</dbReference>
<dbReference type="SUPFAM" id="SSF52540">
    <property type="entry name" value="P-loop containing nucleoside triphosphate hydrolases"/>
    <property type="match status" value="1"/>
</dbReference>
<dbReference type="EMBL" id="DQTV01000039">
    <property type="protein sequence ID" value="HIP56831.1"/>
    <property type="molecule type" value="Genomic_DNA"/>
</dbReference>
<reference evidence="4" key="1">
    <citation type="journal article" date="2020" name="ISME J.">
        <title>Gammaproteobacteria mediating utilization of methyl-, sulfur- and petroleum organic compounds in deep ocean hydrothermal plumes.</title>
        <authorList>
            <person name="Zhou Z."/>
            <person name="Liu Y."/>
            <person name="Pan J."/>
            <person name="Cron B.R."/>
            <person name="Toner B.M."/>
            <person name="Anantharaman K."/>
            <person name="Breier J.A."/>
            <person name="Dick G.J."/>
            <person name="Li M."/>
        </authorList>
    </citation>
    <scope>NUCLEOTIDE SEQUENCE</scope>
    <source>
        <strain evidence="4">SZUA-1435</strain>
    </source>
</reference>
<keyword evidence="2 4" id="KW-0067">ATP-binding</keyword>
<dbReference type="SMART" id="SM00382">
    <property type="entry name" value="AAA"/>
    <property type="match status" value="1"/>
</dbReference>
<proteinExistence type="predicted"/>
<feature type="domain" description="ABC transporter" evidence="3">
    <location>
        <begin position="14"/>
        <end position="245"/>
    </location>
</feature>